<evidence type="ECO:0000256" key="1">
    <source>
        <dbReference type="ARBA" id="ARBA00004479"/>
    </source>
</evidence>
<feature type="transmembrane region" description="Helical" evidence="6">
    <location>
        <begin position="120"/>
        <end position="142"/>
    </location>
</feature>
<keyword evidence="2 6" id="KW-0812">Transmembrane</keyword>
<comment type="caution">
    <text evidence="8">The sequence shown here is derived from an EMBL/GenBank/DDBJ whole genome shotgun (WGS) entry which is preliminary data.</text>
</comment>
<feature type="compositionally biased region" description="Polar residues" evidence="5">
    <location>
        <begin position="54"/>
        <end position="64"/>
    </location>
</feature>
<dbReference type="InterPro" id="IPR019543">
    <property type="entry name" value="APP_amyloid_C"/>
</dbReference>
<gene>
    <name evidence="8" type="ORF">RIMI_LOCUS20598965</name>
</gene>
<dbReference type="EMBL" id="CAUEEQ010069486">
    <property type="protein sequence ID" value="CAJ0965764.1"/>
    <property type="molecule type" value="Genomic_DNA"/>
</dbReference>
<evidence type="ECO:0000256" key="4">
    <source>
        <dbReference type="ARBA" id="ARBA00023136"/>
    </source>
</evidence>
<dbReference type="InterPro" id="IPR011993">
    <property type="entry name" value="PH-like_dom_sf"/>
</dbReference>
<dbReference type="PANTHER" id="PTHR23103:SF13">
    <property type="entry name" value="AMYLOID BETA PRECURSOR LIKE PROTEIN 1"/>
    <property type="match status" value="1"/>
</dbReference>
<protein>
    <recommendedName>
        <fullName evidence="7">Beta-amyloid precursor protein C-terminal domain-containing protein</fullName>
    </recommendedName>
</protein>
<sequence length="188" mass="21122">MFWAGITGKQLVGPFKVNEESWLRTEWVGASDLLSSTQKKLNDDSDYPEMRVPAQNSAETSQGEGSAVWDMYSDFPPSERTITFPGQKDNGSVKPVHYQSEDIQRDELEPDTLVTFNRGALIGLLVVAVAVAMVIIISLLVIRRKPYGTISHGIIEVEASRTPEDKHLSKMQNQGYENPTYRYLEENN</sequence>
<keyword evidence="3 6" id="KW-1133">Transmembrane helix</keyword>
<evidence type="ECO:0000256" key="2">
    <source>
        <dbReference type="ARBA" id="ARBA00022692"/>
    </source>
</evidence>
<keyword evidence="4 6" id="KW-0472">Membrane</keyword>
<accession>A0ABN9MG47</accession>
<proteinExistence type="predicted"/>
<keyword evidence="9" id="KW-1185">Reference proteome</keyword>
<reference evidence="8" key="1">
    <citation type="submission" date="2023-07" db="EMBL/GenBank/DDBJ databases">
        <authorList>
            <person name="Stuckert A."/>
        </authorList>
    </citation>
    <scope>NUCLEOTIDE SEQUENCE</scope>
</reference>
<dbReference type="InterPro" id="IPR019745">
    <property type="entry name" value="Amyloid_glyco_intracell_CS"/>
</dbReference>
<name>A0ABN9MG47_9NEOB</name>
<dbReference type="Gene3D" id="6.10.250.1670">
    <property type="match status" value="1"/>
</dbReference>
<comment type="subcellular location">
    <subcellularLocation>
        <location evidence="1">Membrane</location>
        <topology evidence="1">Single-pass type I membrane protein</topology>
    </subcellularLocation>
</comment>
<dbReference type="Gene3D" id="2.30.29.30">
    <property type="entry name" value="Pleckstrin-homology domain (PH domain)/Phosphotyrosine-binding domain (PTB)"/>
    <property type="match status" value="1"/>
</dbReference>
<dbReference type="Proteomes" id="UP001176940">
    <property type="component" value="Unassembled WGS sequence"/>
</dbReference>
<dbReference type="PROSITE" id="PS00320">
    <property type="entry name" value="APP_INTRA"/>
    <property type="match status" value="1"/>
</dbReference>
<evidence type="ECO:0000259" key="7">
    <source>
        <dbReference type="Pfam" id="PF10515"/>
    </source>
</evidence>
<evidence type="ECO:0000313" key="8">
    <source>
        <dbReference type="EMBL" id="CAJ0965764.1"/>
    </source>
</evidence>
<feature type="domain" description="Beta-amyloid precursor protein C-terminal" evidence="7">
    <location>
        <begin position="135"/>
        <end position="185"/>
    </location>
</feature>
<evidence type="ECO:0000256" key="6">
    <source>
        <dbReference type="SAM" id="Phobius"/>
    </source>
</evidence>
<dbReference type="Pfam" id="PF10515">
    <property type="entry name" value="APP_amyloid"/>
    <property type="match status" value="1"/>
</dbReference>
<evidence type="ECO:0000313" key="9">
    <source>
        <dbReference type="Proteomes" id="UP001176940"/>
    </source>
</evidence>
<evidence type="ECO:0000256" key="5">
    <source>
        <dbReference type="SAM" id="MobiDB-lite"/>
    </source>
</evidence>
<dbReference type="PRINTS" id="PR00203">
    <property type="entry name" value="AMYLOIDA4"/>
</dbReference>
<organism evidence="8 9">
    <name type="scientific">Ranitomeya imitator</name>
    <name type="common">mimic poison frog</name>
    <dbReference type="NCBI Taxonomy" id="111125"/>
    <lineage>
        <taxon>Eukaryota</taxon>
        <taxon>Metazoa</taxon>
        <taxon>Chordata</taxon>
        <taxon>Craniata</taxon>
        <taxon>Vertebrata</taxon>
        <taxon>Euteleostomi</taxon>
        <taxon>Amphibia</taxon>
        <taxon>Batrachia</taxon>
        <taxon>Anura</taxon>
        <taxon>Neobatrachia</taxon>
        <taxon>Hyloidea</taxon>
        <taxon>Dendrobatidae</taxon>
        <taxon>Dendrobatinae</taxon>
        <taxon>Ranitomeya</taxon>
    </lineage>
</organism>
<dbReference type="PANTHER" id="PTHR23103">
    <property type="entry name" value="ALZHEIMER'S DISEASE BETA-AMYLOID RELATED"/>
    <property type="match status" value="1"/>
</dbReference>
<feature type="region of interest" description="Disordered" evidence="5">
    <location>
        <begin position="38"/>
        <end position="68"/>
    </location>
</feature>
<dbReference type="CDD" id="cd21708">
    <property type="entry name" value="JMTM_APLP1"/>
    <property type="match status" value="1"/>
</dbReference>
<dbReference type="InterPro" id="IPR008155">
    <property type="entry name" value="Amyloid_glyco"/>
</dbReference>
<evidence type="ECO:0000256" key="3">
    <source>
        <dbReference type="ARBA" id="ARBA00022989"/>
    </source>
</evidence>